<protein>
    <recommendedName>
        <fullName evidence="3">alanine--glyoxylate transaminase</fullName>
        <ecNumber evidence="3">2.6.1.44</ecNumber>
    </recommendedName>
</protein>
<evidence type="ECO:0000256" key="3">
    <source>
        <dbReference type="ARBA" id="ARBA00013049"/>
    </source>
</evidence>
<dbReference type="InterPro" id="IPR015421">
    <property type="entry name" value="PyrdxlP-dep_Trfase_major"/>
</dbReference>
<evidence type="ECO:0000313" key="10">
    <source>
        <dbReference type="EMBL" id="CAE0413298.1"/>
    </source>
</evidence>
<evidence type="ECO:0000256" key="2">
    <source>
        <dbReference type="ARBA" id="ARBA00009236"/>
    </source>
</evidence>
<dbReference type="PIRSF" id="PIRSF000524">
    <property type="entry name" value="SPT"/>
    <property type="match status" value="1"/>
</dbReference>
<evidence type="ECO:0000256" key="8">
    <source>
        <dbReference type="PIRSR" id="PIRSR000524-50"/>
    </source>
</evidence>
<dbReference type="PANTHER" id="PTHR21152:SF24">
    <property type="entry name" value="ALANINE--GLYOXYLATE AMINOTRANSFERASE 1"/>
    <property type="match status" value="1"/>
</dbReference>
<dbReference type="GO" id="GO:0008453">
    <property type="term" value="F:alanine-glyoxylate transaminase activity"/>
    <property type="evidence" value="ECO:0007669"/>
    <property type="project" value="UniProtKB-EC"/>
</dbReference>
<gene>
    <name evidence="10" type="ORF">ACOF00016_LOCUS10555</name>
</gene>
<dbReference type="InterPro" id="IPR024169">
    <property type="entry name" value="SP_NH2Trfase/AEP_transaminase"/>
</dbReference>
<feature type="modified residue" description="N6-(pyridoxal phosphate)lysine" evidence="8">
    <location>
        <position position="234"/>
    </location>
</feature>
<dbReference type="EC" id="2.6.1.44" evidence="3"/>
<evidence type="ECO:0000256" key="1">
    <source>
        <dbReference type="ARBA" id="ARBA00001933"/>
    </source>
</evidence>
<organism evidence="10">
    <name type="scientific">Amphora coffeiformis</name>
    <dbReference type="NCBI Taxonomy" id="265554"/>
    <lineage>
        <taxon>Eukaryota</taxon>
        <taxon>Sar</taxon>
        <taxon>Stramenopiles</taxon>
        <taxon>Ochrophyta</taxon>
        <taxon>Bacillariophyta</taxon>
        <taxon>Bacillariophyceae</taxon>
        <taxon>Bacillariophycidae</taxon>
        <taxon>Thalassiophysales</taxon>
        <taxon>Catenulaceae</taxon>
        <taxon>Amphora</taxon>
    </lineage>
</organism>
<dbReference type="SUPFAM" id="SSF53383">
    <property type="entry name" value="PLP-dependent transferases"/>
    <property type="match status" value="1"/>
</dbReference>
<comment type="cofactor">
    <cofactor evidence="1 8">
        <name>pyridoxal 5'-phosphate</name>
        <dbReference type="ChEBI" id="CHEBI:597326"/>
    </cofactor>
</comment>
<feature type="domain" description="Aminotransferase class V" evidence="9">
    <location>
        <begin position="159"/>
        <end position="259"/>
    </location>
</feature>
<dbReference type="Gene3D" id="3.90.1150.10">
    <property type="entry name" value="Aspartate Aminotransferase, domain 1"/>
    <property type="match status" value="1"/>
</dbReference>
<dbReference type="GO" id="GO:0005777">
    <property type="term" value="C:peroxisome"/>
    <property type="evidence" value="ECO:0007669"/>
    <property type="project" value="TreeGrafter"/>
</dbReference>
<dbReference type="InterPro" id="IPR015424">
    <property type="entry name" value="PyrdxlP-dep_Trfase"/>
</dbReference>
<evidence type="ECO:0000259" key="9">
    <source>
        <dbReference type="Pfam" id="PF00266"/>
    </source>
</evidence>
<keyword evidence="4" id="KW-0032">Aminotransferase</keyword>
<evidence type="ECO:0000256" key="6">
    <source>
        <dbReference type="ARBA" id="ARBA00022898"/>
    </source>
</evidence>
<proteinExistence type="inferred from homology"/>
<dbReference type="Gene3D" id="3.40.640.10">
    <property type="entry name" value="Type I PLP-dependent aspartate aminotransferase-like (Major domain)"/>
    <property type="match status" value="1"/>
</dbReference>
<keyword evidence="6 8" id="KW-0663">Pyridoxal phosphate</keyword>
<keyword evidence="5" id="KW-0808">Transferase</keyword>
<dbReference type="PANTHER" id="PTHR21152">
    <property type="entry name" value="AMINOTRANSFERASE CLASS V"/>
    <property type="match status" value="1"/>
</dbReference>
<accession>A0A7S3L6N6</accession>
<reference evidence="10" key="1">
    <citation type="submission" date="2021-01" db="EMBL/GenBank/DDBJ databases">
        <authorList>
            <person name="Corre E."/>
            <person name="Pelletier E."/>
            <person name="Niang G."/>
            <person name="Scheremetjew M."/>
            <person name="Finn R."/>
            <person name="Kale V."/>
            <person name="Holt S."/>
            <person name="Cochrane G."/>
            <person name="Meng A."/>
            <person name="Brown T."/>
            <person name="Cohen L."/>
        </authorList>
    </citation>
    <scope>NUCLEOTIDE SEQUENCE</scope>
    <source>
        <strain evidence="10">CCMP127</strain>
    </source>
</reference>
<dbReference type="GO" id="GO:0004760">
    <property type="term" value="F:L-serine-pyruvate transaminase activity"/>
    <property type="evidence" value="ECO:0007669"/>
    <property type="project" value="TreeGrafter"/>
</dbReference>
<name>A0A7S3L6N6_9STRA</name>
<dbReference type="AlphaFoldDB" id="A0A7S3L6N6"/>
<feature type="binding site" evidence="7">
    <location>
        <position position="387"/>
    </location>
    <ligand>
        <name>substrate</name>
    </ligand>
</feature>
<evidence type="ECO:0000256" key="4">
    <source>
        <dbReference type="ARBA" id="ARBA00022576"/>
    </source>
</evidence>
<dbReference type="InterPro" id="IPR015422">
    <property type="entry name" value="PyrdxlP-dep_Trfase_small"/>
</dbReference>
<dbReference type="Pfam" id="PF00266">
    <property type="entry name" value="Aminotran_5"/>
    <property type="match status" value="1"/>
</dbReference>
<dbReference type="InterPro" id="IPR000192">
    <property type="entry name" value="Aminotrans_V_dom"/>
</dbReference>
<evidence type="ECO:0000256" key="5">
    <source>
        <dbReference type="ARBA" id="ARBA00022679"/>
    </source>
</evidence>
<dbReference type="EMBL" id="HBIM01012944">
    <property type="protein sequence ID" value="CAE0413298.1"/>
    <property type="molecule type" value="Transcribed_RNA"/>
</dbReference>
<sequence>MMRSGFKLMQRSGMRAAASRAFATEGNQRLMYPIISKEDFGAFKEYSVIHTDRSLNLMSDPFQRVMRDLNSLLKATYNCDKVAIIPGSGTFGMEAVARQFATDEHVMVVRNGWFSYRWTEIFDMGGEGHGIPKSHTVLKAQPVPATDGSEHTHFAPYPIDQVVEKIKEERPAAFFCPHVETSTGMILPDSYIKKAAQAVHEVGGVFVLDCIASGTVWVDMKDLGVDVLISAPQKGWTGPPCAALVQMSERAVETMNKKQETSFSMSLRRWSAIMDTYEKGGFGYHTTMPTDALRDFHEISVETLEFGLPELKTAQLELGQKARACLDGKGLTSVAAPGFQAPGVLVYYSPEQTDNPVMMTSFKSQGLQIAMGVPWKIDEPEGLKTFRIGLFGLDKLGNIPKTIGTMESALDAVLNDLGHQIPKAA</sequence>
<dbReference type="GO" id="GO:0019265">
    <property type="term" value="P:glycine biosynthetic process, by transamination of glyoxylate"/>
    <property type="evidence" value="ECO:0007669"/>
    <property type="project" value="TreeGrafter"/>
</dbReference>
<comment type="similarity">
    <text evidence="2">Belongs to the class-V pyridoxal-phosphate-dependent aminotransferase family.</text>
</comment>
<evidence type="ECO:0000256" key="7">
    <source>
        <dbReference type="PIRSR" id="PIRSR000524-1"/>
    </source>
</evidence>